<dbReference type="InterPro" id="IPR006439">
    <property type="entry name" value="HAD-SF_hydro_IA"/>
</dbReference>
<name>A8PNX3_9COXI</name>
<dbReference type="Proteomes" id="UP000054075">
    <property type="component" value="Unassembled WGS sequence"/>
</dbReference>
<reference evidence="5" key="1">
    <citation type="submission" date="2006-04" db="EMBL/GenBank/DDBJ databases">
        <authorList>
            <person name="Seshadri R."/>
            <person name="Federici B.A."/>
        </authorList>
    </citation>
    <scope>NUCLEOTIDE SEQUENCE [LARGE SCALE GENOMIC DNA]</scope>
</reference>
<dbReference type="InterPro" id="IPR050155">
    <property type="entry name" value="HAD-like_hydrolase_sf"/>
</dbReference>
<dbReference type="RefSeq" id="WP_006035629.1">
    <property type="nucleotide sequence ID" value="NZ_AAQJ02000001.1"/>
</dbReference>
<gene>
    <name evidence="5" type="ORF">RICGR_1141</name>
</gene>
<dbReference type="InterPro" id="IPR041492">
    <property type="entry name" value="HAD_2"/>
</dbReference>
<dbReference type="GO" id="GO:0005829">
    <property type="term" value="C:cytosol"/>
    <property type="evidence" value="ECO:0007669"/>
    <property type="project" value="TreeGrafter"/>
</dbReference>
<dbReference type="SUPFAM" id="SSF56784">
    <property type="entry name" value="HAD-like"/>
    <property type="match status" value="1"/>
</dbReference>
<reference evidence="5" key="2">
    <citation type="submission" date="2007-10" db="EMBL/GenBank/DDBJ databases">
        <authorList>
            <person name="Myers G.S."/>
        </authorList>
    </citation>
    <scope>NUCLEOTIDE SEQUENCE [LARGE SCALE GENOMIC DNA]</scope>
</reference>
<keyword evidence="6" id="KW-1185">Reference proteome</keyword>
<evidence type="ECO:0000313" key="6">
    <source>
        <dbReference type="Proteomes" id="UP000054075"/>
    </source>
</evidence>
<dbReference type="NCBIfam" id="TIGR01509">
    <property type="entry name" value="HAD-SF-IA-v3"/>
    <property type="match status" value="1"/>
</dbReference>
<dbReference type="STRING" id="59196.RICGR_1141"/>
<dbReference type="EC" id="3.1.3.18" evidence="5"/>
<dbReference type="InterPro" id="IPR023214">
    <property type="entry name" value="HAD_sf"/>
</dbReference>
<keyword evidence="1" id="KW-0479">Metal-binding</keyword>
<dbReference type="NCBIfam" id="TIGR01549">
    <property type="entry name" value="HAD-SF-IA-v1"/>
    <property type="match status" value="1"/>
</dbReference>
<evidence type="ECO:0000256" key="3">
    <source>
        <dbReference type="ARBA" id="ARBA00022842"/>
    </source>
</evidence>
<dbReference type="SFLD" id="SFLDS00003">
    <property type="entry name" value="Haloacid_Dehalogenase"/>
    <property type="match status" value="1"/>
</dbReference>
<proteinExistence type="predicted"/>
<dbReference type="GO" id="GO:0006281">
    <property type="term" value="P:DNA repair"/>
    <property type="evidence" value="ECO:0007669"/>
    <property type="project" value="TreeGrafter"/>
</dbReference>
<dbReference type="PANTHER" id="PTHR43434">
    <property type="entry name" value="PHOSPHOGLYCOLATE PHOSPHATASE"/>
    <property type="match status" value="1"/>
</dbReference>
<dbReference type="InterPro" id="IPR023198">
    <property type="entry name" value="PGP-like_dom2"/>
</dbReference>
<keyword evidence="2 5" id="KW-0378">Hydrolase</keyword>
<evidence type="ECO:0000256" key="4">
    <source>
        <dbReference type="ARBA" id="ARBA00023277"/>
    </source>
</evidence>
<accession>A8PNX3</accession>
<evidence type="ECO:0000313" key="5">
    <source>
        <dbReference type="EMBL" id="EDP46655.1"/>
    </source>
</evidence>
<keyword evidence="4" id="KW-0119">Carbohydrate metabolism</keyword>
<dbReference type="Pfam" id="PF13419">
    <property type="entry name" value="HAD_2"/>
    <property type="match status" value="1"/>
</dbReference>
<dbReference type="GO" id="GO:0008967">
    <property type="term" value="F:phosphoglycolate phosphatase activity"/>
    <property type="evidence" value="ECO:0007669"/>
    <property type="project" value="UniProtKB-EC"/>
</dbReference>
<protein>
    <submittedName>
        <fullName evidence="5">Phosphoglycolate phosphatase (PGPase) (PGP)</fullName>
        <ecNumber evidence="5">3.1.3.18</ecNumber>
    </submittedName>
</protein>
<dbReference type="SFLD" id="SFLDG01129">
    <property type="entry name" value="C1.5:_HAD__Beta-PGM__Phosphata"/>
    <property type="match status" value="1"/>
</dbReference>
<dbReference type="InterPro" id="IPR036412">
    <property type="entry name" value="HAD-like_sf"/>
</dbReference>
<sequence>MPFLISAASKIKGILFDLDGTLLDTAADLAEALNQILRSQHSEPLPIETIRPFISSGIFGLLNLGLKIQATDPIFPVLRAQFLDYYRQHSCVHTQLFPGIEPLIHYLHEKKWPWGIVTNKSQFLTQHLIKKFPLLKKAHCIIAGDTLNYSKPHPEPLLHACQCINCSPKNCIYVGDAKRDIDAANAAGMFSLIALYGFIDPKEDRTQWAASGEISSPFEMIEYLSQIQQEKINRSFE</sequence>
<organism evidence="5 6">
    <name type="scientific">Rickettsiella grylli</name>
    <dbReference type="NCBI Taxonomy" id="59196"/>
    <lineage>
        <taxon>Bacteria</taxon>
        <taxon>Pseudomonadati</taxon>
        <taxon>Pseudomonadota</taxon>
        <taxon>Gammaproteobacteria</taxon>
        <taxon>Legionellales</taxon>
        <taxon>Coxiellaceae</taxon>
        <taxon>Rickettsiella</taxon>
    </lineage>
</organism>
<dbReference type="Gene3D" id="1.10.150.240">
    <property type="entry name" value="Putative phosphatase, domain 2"/>
    <property type="match status" value="1"/>
</dbReference>
<dbReference type="Gene3D" id="3.40.50.1000">
    <property type="entry name" value="HAD superfamily/HAD-like"/>
    <property type="match status" value="1"/>
</dbReference>
<dbReference type="OrthoDB" id="9776368at2"/>
<dbReference type="eggNOG" id="COG0546">
    <property type="taxonomic scope" value="Bacteria"/>
</dbReference>
<keyword evidence="3" id="KW-0460">Magnesium</keyword>
<evidence type="ECO:0000256" key="1">
    <source>
        <dbReference type="ARBA" id="ARBA00022723"/>
    </source>
</evidence>
<dbReference type="EMBL" id="AAQJ02000001">
    <property type="protein sequence ID" value="EDP46655.1"/>
    <property type="molecule type" value="Genomic_DNA"/>
</dbReference>
<dbReference type="PANTHER" id="PTHR43434:SF23">
    <property type="entry name" value="PHOSPHOGLYCOLATE PHOSPHATASE"/>
    <property type="match status" value="1"/>
</dbReference>
<evidence type="ECO:0000256" key="2">
    <source>
        <dbReference type="ARBA" id="ARBA00022801"/>
    </source>
</evidence>
<dbReference type="AlphaFoldDB" id="A8PNX3"/>
<comment type="caution">
    <text evidence="5">The sequence shown here is derived from an EMBL/GenBank/DDBJ whole genome shotgun (WGS) entry which is preliminary data.</text>
</comment>
<dbReference type="GO" id="GO:0046872">
    <property type="term" value="F:metal ion binding"/>
    <property type="evidence" value="ECO:0007669"/>
    <property type="project" value="UniProtKB-KW"/>
</dbReference>